<keyword evidence="2" id="KW-0175">Coiled coil</keyword>
<reference evidence="4 5" key="1">
    <citation type="submission" date="2019-03" db="EMBL/GenBank/DDBJ databases">
        <title>Genomic Encyclopedia of Type Strains, Phase IV (KMG-IV): sequencing the most valuable type-strain genomes for metagenomic binning, comparative biology and taxonomic classification.</title>
        <authorList>
            <person name="Goeker M."/>
        </authorList>
    </citation>
    <scope>NUCLEOTIDE SEQUENCE [LARGE SCALE GENOMIC DNA]</scope>
    <source>
        <strain evidence="4 5">DSM 45775</strain>
    </source>
</reference>
<organism evidence="4 5">
    <name type="scientific">Actinomycetospora succinea</name>
    <dbReference type="NCBI Taxonomy" id="663603"/>
    <lineage>
        <taxon>Bacteria</taxon>
        <taxon>Bacillati</taxon>
        <taxon>Actinomycetota</taxon>
        <taxon>Actinomycetes</taxon>
        <taxon>Pseudonocardiales</taxon>
        <taxon>Pseudonocardiaceae</taxon>
        <taxon>Actinomycetospora</taxon>
    </lineage>
</organism>
<dbReference type="SUPFAM" id="SSF111369">
    <property type="entry name" value="HlyD-like secretion proteins"/>
    <property type="match status" value="1"/>
</dbReference>
<dbReference type="AlphaFoldDB" id="A0A4V3D8I0"/>
<keyword evidence="5" id="KW-1185">Reference proteome</keyword>
<gene>
    <name evidence="4" type="ORF">EV188_108208</name>
</gene>
<dbReference type="EMBL" id="SNYO01000008">
    <property type="protein sequence ID" value="TDQ51847.1"/>
    <property type="molecule type" value="Genomic_DNA"/>
</dbReference>
<dbReference type="PANTHER" id="PTHR32347">
    <property type="entry name" value="EFFLUX SYSTEM COMPONENT YKNX-RELATED"/>
    <property type="match status" value="1"/>
</dbReference>
<dbReference type="Gene3D" id="2.40.30.170">
    <property type="match status" value="1"/>
</dbReference>
<dbReference type="RefSeq" id="WP_166660040.1">
    <property type="nucleotide sequence ID" value="NZ_BAABHR010000064.1"/>
</dbReference>
<comment type="caution">
    <text evidence="4">The sequence shown here is derived from an EMBL/GenBank/DDBJ whole genome shotgun (WGS) entry which is preliminary data.</text>
</comment>
<dbReference type="Gene3D" id="1.10.287.470">
    <property type="entry name" value="Helix hairpin bin"/>
    <property type="match status" value="1"/>
</dbReference>
<protein>
    <submittedName>
        <fullName evidence="4">HlyD family secretion protein</fullName>
    </submittedName>
</protein>
<evidence type="ECO:0000256" key="1">
    <source>
        <dbReference type="ARBA" id="ARBA00004196"/>
    </source>
</evidence>
<dbReference type="Gene3D" id="2.40.420.20">
    <property type="match status" value="1"/>
</dbReference>
<dbReference type="PROSITE" id="PS51257">
    <property type="entry name" value="PROKAR_LIPOPROTEIN"/>
    <property type="match status" value="1"/>
</dbReference>
<name>A0A4V3D8I0_9PSEU</name>
<dbReference type="Pfam" id="PF25917">
    <property type="entry name" value="BSH_RND"/>
    <property type="match status" value="1"/>
</dbReference>
<evidence type="ECO:0000259" key="3">
    <source>
        <dbReference type="Pfam" id="PF25917"/>
    </source>
</evidence>
<evidence type="ECO:0000313" key="5">
    <source>
        <dbReference type="Proteomes" id="UP000295705"/>
    </source>
</evidence>
<evidence type="ECO:0000256" key="2">
    <source>
        <dbReference type="ARBA" id="ARBA00023054"/>
    </source>
</evidence>
<dbReference type="Gene3D" id="2.40.50.100">
    <property type="match status" value="2"/>
</dbReference>
<comment type="subcellular location">
    <subcellularLocation>
        <location evidence="1">Cell envelope</location>
    </subcellularLocation>
</comment>
<sequence length="521" mass="52148">MIFSPRRAVGATALVAAVLVVSGCGGGSAPPPRTVPVTRAAVETGVSAQGSVAATANNNIGFPTGGQLTEVNVDVGDQVRAGQVLAKIDDFNARQGVERAEAALAGQEAAYQQALDNTAVDGAGNSVAQARRIVQATEGQVDATLDADNEAIHQAERANANADAAATAAETNFRKTSQACSAGGGAAAYSNPGLIPPLAPPAAQQGNTSCILLPGAQNQLAMAQQGKAQAEAQLSQARSKKQIDEASGRVQVEQARNGLVQTQNQLDASRASRPHELDGAQAQVDNARVGVQSAQRDLANTTLRAPVDGVVTAINGAVGEFLQPSSGTTPLAPGGEAAIPGAASAAGAGAAAASMGGGGASPGRPGGSQFLVMQSTSGFSVVAPFQEIDAASLVPGQAARVTLDALPDVTIDGTVLAVSPASTDIANVINYYVTVAVARPDPRLKDGQTAQASVITGEGLDAVSVPNSAVVRQGDRTSVIVVEPGGRQVPTPFTPGLVGADRTEVRSGLTVGQQVLVAARR</sequence>
<dbReference type="InterPro" id="IPR058625">
    <property type="entry name" value="MdtA-like_BSH"/>
</dbReference>
<dbReference type="PRINTS" id="PR01490">
    <property type="entry name" value="RTXTOXIND"/>
</dbReference>
<dbReference type="InterPro" id="IPR050465">
    <property type="entry name" value="UPF0194_transport"/>
</dbReference>
<proteinExistence type="predicted"/>
<evidence type="ECO:0000313" key="4">
    <source>
        <dbReference type="EMBL" id="TDQ51847.1"/>
    </source>
</evidence>
<dbReference type="Proteomes" id="UP000295705">
    <property type="component" value="Unassembled WGS sequence"/>
</dbReference>
<accession>A0A4V3D8I0</accession>
<dbReference type="PANTHER" id="PTHR32347:SF23">
    <property type="entry name" value="BLL5650 PROTEIN"/>
    <property type="match status" value="1"/>
</dbReference>
<dbReference type="GO" id="GO:0030313">
    <property type="term" value="C:cell envelope"/>
    <property type="evidence" value="ECO:0007669"/>
    <property type="project" value="UniProtKB-SubCell"/>
</dbReference>
<feature type="domain" description="Multidrug resistance protein MdtA-like barrel-sandwich hybrid" evidence="3">
    <location>
        <begin position="65"/>
        <end position="323"/>
    </location>
</feature>